<accession>A0A8R1E758</accession>
<proteinExistence type="predicted"/>
<evidence type="ECO:0000313" key="3">
    <source>
        <dbReference type="Proteomes" id="UP000005237"/>
    </source>
</evidence>
<dbReference type="EnsemblMetazoa" id="CJA24017.1">
    <property type="protein sequence ID" value="CJA24017.1"/>
    <property type="gene ID" value="WBGene00179589"/>
</dbReference>
<reference evidence="2" key="2">
    <citation type="submission" date="2022-06" db="UniProtKB">
        <authorList>
            <consortium name="EnsemblMetazoa"/>
        </authorList>
    </citation>
    <scope>IDENTIFICATION</scope>
    <source>
        <strain evidence="2">DF5081</strain>
    </source>
</reference>
<feature type="compositionally biased region" description="Polar residues" evidence="1">
    <location>
        <begin position="1"/>
        <end position="14"/>
    </location>
</feature>
<sequence length="94" mass="10496">MVQTNRNVFPSLSTQRRRLSDRPPRSSTSDSDDEACNINTHVSCDNEMSISNVQWKLSATLSSDSETRQPLDQFEPDDNVPITNEDTAGSVHSQ</sequence>
<protein>
    <submittedName>
        <fullName evidence="2">Uncharacterized protein</fullName>
    </submittedName>
</protein>
<feature type="region of interest" description="Disordered" evidence="1">
    <location>
        <begin position="61"/>
        <end position="94"/>
    </location>
</feature>
<evidence type="ECO:0000313" key="2">
    <source>
        <dbReference type="EnsemblMetazoa" id="CJA24017.1"/>
    </source>
</evidence>
<keyword evidence="3" id="KW-1185">Reference proteome</keyword>
<organism evidence="2 3">
    <name type="scientific">Caenorhabditis japonica</name>
    <dbReference type="NCBI Taxonomy" id="281687"/>
    <lineage>
        <taxon>Eukaryota</taxon>
        <taxon>Metazoa</taxon>
        <taxon>Ecdysozoa</taxon>
        <taxon>Nematoda</taxon>
        <taxon>Chromadorea</taxon>
        <taxon>Rhabditida</taxon>
        <taxon>Rhabditina</taxon>
        <taxon>Rhabditomorpha</taxon>
        <taxon>Rhabditoidea</taxon>
        <taxon>Rhabditidae</taxon>
        <taxon>Peloderinae</taxon>
        <taxon>Caenorhabditis</taxon>
    </lineage>
</organism>
<evidence type="ECO:0000256" key="1">
    <source>
        <dbReference type="SAM" id="MobiDB-lite"/>
    </source>
</evidence>
<feature type="region of interest" description="Disordered" evidence="1">
    <location>
        <begin position="1"/>
        <end position="38"/>
    </location>
</feature>
<dbReference type="AlphaFoldDB" id="A0A8R1E758"/>
<reference evidence="3" key="1">
    <citation type="submission" date="2010-08" db="EMBL/GenBank/DDBJ databases">
        <authorList>
            <consortium name="Caenorhabditis japonica Sequencing Consortium"/>
            <person name="Wilson R.K."/>
        </authorList>
    </citation>
    <scope>NUCLEOTIDE SEQUENCE [LARGE SCALE GENOMIC DNA]</scope>
    <source>
        <strain evidence="3">DF5081</strain>
    </source>
</reference>
<feature type="compositionally biased region" description="Polar residues" evidence="1">
    <location>
        <begin position="81"/>
        <end position="94"/>
    </location>
</feature>
<feature type="compositionally biased region" description="Polar residues" evidence="1">
    <location>
        <begin position="61"/>
        <end position="70"/>
    </location>
</feature>
<dbReference type="Proteomes" id="UP000005237">
    <property type="component" value="Unassembled WGS sequence"/>
</dbReference>
<name>A0A8R1E758_CAEJA</name>